<keyword evidence="3" id="KW-1185">Reference proteome</keyword>
<evidence type="ECO:0000313" key="2">
    <source>
        <dbReference type="EMBL" id="GJS98779.1"/>
    </source>
</evidence>
<name>A0ABQ5A819_9ASTR</name>
<comment type="caution">
    <text evidence="2">The sequence shown here is derived from an EMBL/GenBank/DDBJ whole genome shotgun (WGS) entry which is preliminary data.</text>
</comment>
<protein>
    <submittedName>
        <fullName evidence="2">Uncharacterized protein</fullName>
    </submittedName>
</protein>
<sequence>MAQQPMRSEEELCPTNVRFPPNKSNVRIDPDETQNEPLYDTSLEILKNNTIYNALTLTTEVPVIYMQQFWHTVYKNKQSNKYFFHLDYQRFEIGAELIRNALRISPRQPNTEFITPPVQEELVLFIKQLGYVDPLTTISQVFVNKLHQPWRTTMSILNKSLTVKASGIDRARKPITKILWGVVKAENVDFAELLWEDFRF</sequence>
<reference evidence="2" key="2">
    <citation type="submission" date="2022-01" db="EMBL/GenBank/DDBJ databases">
        <authorList>
            <person name="Yamashiro T."/>
            <person name="Shiraishi A."/>
            <person name="Satake H."/>
            <person name="Nakayama K."/>
        </authorList>
    </citation>
    <scope>NUCLEOTIDE SEQUENCE</scope>
</reference>
<evidence type="ECO:0000256" key="1">
    <source>
        <dbReference type="SAM" id="MobiDB-lite"/>
    </source>
</evidence>
<gene>
    <name evidence="2" type="ORF">Tco_0819949</name>
</gene>
<reference evidence="2" key="1">
    <citation type="journal article" date="2022" name="Int. J. Mol. Sci.">
        <title>Draft Genome of Tanacetum Coccineum: Genomic Comparison of Closely Related Tanacetum-Family Plants.</title>
        <authorList>
            <person name="Yamashiro T."/>
            <person name="Shiraishi A."/>
            <person name="Nakayama K."/>
            <person name="Satake H."/>
        </authorList>
    </citation>
    <scope>NUCLEOTIDE SEQUENCE</scope>
</reference>
<feature type="region of interest" description="Disordered" evidence="1">
    <location>
        <begin position="1"/>
        <end position="34"/>
    </location>
</feature>
<evidence type="ECO:0000313" key="3">
    <source>
        <dbReference type="Proteomes" id="UP001151760"/>
    </source>
</evidence>
<accession>A0ABQ5A819</accession>
<dbReference type="Proteomes" id="UP001151760">
    <property type="component" value="Unassembled WGS sequence"/>
</dbReference>
<proteinExistence type="predicted"/>
<dbReference type="EMBL" id="BQNB010012070">
    <property type="protein sequence ID" value="GJS98779.1"/>
    <property type="molecule type" value="Genomic_DNA"/>
</dbReference>
<organism evidence="2 3">
    <name type="scientific">Tanacetum coccineum</name>
    <dbReference type="NCBI Taxonomy" id="301880"/>
    <lineage>
        <taxon>Eukaryota</taxon>
        <taxon>Viridiplantae</taxon>
        <taxon>Streptophyta</taxon>
        <taxon>Embryophyta</taxon>
        <taxon>Tracheophyta</taxon>
        <taxon>Spermatophyta</taxon>
        <taxon>Magnoliopsida</taxon>
        <taxon>eudicotyledons</taxon>
        <taxon>Gunneridae</taxon>
        <taxon>Pentapetalae</taxon>
        <taxon>asterids</taxon>
        <taxon>campanulids</taxon>
        <taxon>Asterales</taxon>
        <taxon>Asteraceae</taxon>
        <taxon>Asteroideae</taxon>
        <taxon>Anthemideae</taxon>
        <taxon>Anthemidinae</taxon>
        <taxon>Tanacetum</taxon>
    </lineage>
</organism>